<organism evidence="2 3">
    <name type="scientific">Gloeobacter morelensis MG652769</name>
    <dbReference type="NCBI Taxonomy" id="2781736"/>
    <lineage>
        <taxon>Bacteria</taxon>
        <taxon>Bacillati</taxon>
        <taxon>Cyanobacteriota</taxon>
        <taxon>Cyanophyceae</taxon>
        <taxon>Gloeobacterales</taxon>
        <taxon>Gloeobacteraceae</taxon>
        <taxon>Gloeobacter</taxon>
        <taxon>Gloeobacter morelensis</taxon>
    </lineage>
</organism>
<dbReference type="Proteomes" id="UP001054846">
    <property type="component" value="Chromosome"/>
</dbReference>
<keyword evidence="3" id="KW-1185">Reference proteome</keyword>
<sequence>MMHHPTALSLVLAASLLAGCQANAPSTAKTTEEPPVAGGLGSNKVGADFLAASPANQLAYCVSSVKAYKTSGVQSFSVSPSIGNITPESFCSQLNEYFAEEPVRREERLSQAAAVAMLLYSRPKSRRPDAELDQMELRSK</sequence>
<accession>A0ABY3PMW4</accession>
<protein>
    <recommendedName>
        <fullName evidence="4">Photosystem II lipoprotein Psb27</fullName>
    </recommendedName>
</protein>
<keyword evidence="1" id="KW-0732">Signal</keyword>
<name>A0ABY3PMW4_9CYAN</name>
<feature type="signal peptide" evidence="1">
    <location>
        <begin position="1"/>
        <end position="24"/>
    </location>
</feature>
<feature type="chain" id="PRO_5045660734" description="Photosystem II lipoprotein Psb27" evidence="1">
    <location>
        <begin position="25"/>
        <end position="140"/>
    </location>
</feature>
<dbReference type="RefSeq" id="WP_230842150.1">
    <property type="nucleotide sequence ID" value="NZ_CP063845.1"/>
</dbReference>
<reference evidence="2 3" key="1">
    <citation type="journal article" date="2021" name="Genome Biol. Evol.">
        <title>Complete Genome Sequencing of a Novel Gloeobacter Species from a Waterfall Cave in Mexico.</title>
        <authorList>
            <person name="Saw J.H."/>
            <person name="Cardona T."/>
            <person name="Montejano G."/>
        </authorList>
    </citation>
    <scope>NUCLEOTIDE SEQUENCE [LARGE SCALE GENOMIC DNA]</scope>
    <source>
        <strain evidence="2">MG652769</strain>
    </source>
</reference>
<proteinExistence type="predicted"/>
<evidence type="ECO:0000313" key="2">
    <source>
        <dbReference type="EMBL" id="UFP95033.1"/>
    </source>
</evidence>
<evidence type="ECO:0000313" key="3">
    <source>
        <dbReference type="Proteomes" id="UP001054846"/>
    </source>
</evidence>
<gene>
    <name evidence="2" type="ORF">ISF26_01935</name>
</gene>
<dbReference type="EMBL" id="CP063845">
    <property type="protein sequence ID" value="UFP95033.1"/>
    <property type="molecule type" value="Genomic_DNA"/>
</dbReference>
<evidence type="ECO:0000256" key="1">
    <source>
        <dbReference type="SAM" id="SignalP"/>
    </source>
</evidence>
<evidence type="ECO:0008006" key="4">
    <source>
        <dbReference type="Google" id="ProtNLM"/>
    </source>
</evidence>